<name>A0AAJ7VZ83_CEPCN</name>
<organism evidence="2 3">
    <name type="scientific">Cephus cinctus</name>
    <name type="common">Wheat stem sawfly</name>
    <dbReference type="NCBI Taxonomy" id="211228"/>
    <lineage>
        <taxon>Eukaryota</taxon>
        <taxon>Metazoa</taxon>
        <taxon>Ecdysozoa</taxon>
        <taxon>Arthropoda</taxon>
        <taxon>Hexapoda</taxon>
        <taxon>Insecta</taxon>
        <taxon>Pterygota</taxon>
        <taxon>Neoptera</taxon>
        <taxon>Endopterygota</taxon>
        <taxon>Hymenoptera</taxon>
        <taxon>Cephoidea</taxon>
        <taxon>Cephidae</taxon>
        <taxon>Cephus</taxon>
    </lineage>
</organism>
<dbReference type="AlphaFoldDB" id="A0AAJ7VZ83"/>
<dbReference type="Proteomes" id="UP000694920">
    <property type="component" value="Unplaced"/>
</dbReference>
<feature type="transmembrane region" description="Helical" evidence="1">
    <location>
        <begin position="140"/>
        <end position="160"/>
    </location>
</feature>
<reference evidence="3" key="1">
    <citation type="submission" date="2025-08" db="UniProtKB">
        <authorList>
            <consortium name="RefSeq"/>
        </authorList>
    </citation>
    <scope>IDENTIFICATION</scope>
</reference>
<feature type="transmembrane region" description="Helical" evidence="1">
    <location>
        <begin position="33"/>
        <end position="52"/>
    </location>
</feature>
<evidence type="ECO:0000256" key="1">
    <source>
        <dbReference type="SAM" id="Phobius"/>
    </source>
</evidence>
<evidence type="ECO:0000313" key="2">
    <source>
        <dbReference type="Proteomes" id="UP000694920"/>
    </source>
</evidence>
<dbReference type="KEGG" id="ccin:107265549"/>
<gene>
    <name evidence="3" type="primary">LOC107265549</name>
</gene>
<sequence>MNSEQDTNVGNGECIESVEIVPRVINTATTKVAALYLGIMCFVANCLSSMILEVVTRFPLGSSSSGKSGTFNSLFHRNYSNSLRIKILATNIIAGFTATVMMCCADKYKIPYLYIPWLVNTLQGMAMCEAPALLRSAYVLLPEAGLSAGIFFFITLLLYVEELCLWNDVFANFYRCWIEYSAKRQQAANEIINESRLDRRHRMLERNIEFILDNEKLSKERIDSGDGIRKLSAVAPISSATFETNFDFKGHLGRSRFTNITG</sequence>
<keyword evidence="2" id="KW-1185">Reference proteome</keyword>
<feature type="transmembrane region" description="Helical" evidence="1">
    <location>
        <begin position="83"/>
        <end position="105"/>
    </location>
</feature>
<dbReference type="GeneID" id="107265549"/>
<keyword evidence="1" id="KW-0472">Membrane</keyword>
<dbReference type="RefSeq" id="XP_024938690.1">
    <property type="nucleotide sequence ID" value="XM_025082922.1"/>
</dbReference>
<keyword evidence="1" id="KW-1133">Transmembrane helix</keyword>
<feature type="transmembrane region" description="Helical" evidence="1">
    <location>
        <begin position="112"/>
        <end position="134"/>
    </location>
</feature>
<evidence type="ECO:0000313" key="3">
    <source>
        <dbReference type="RefSeq" id="XP_024938690.1"/>
    </source>
</evidence>
<accession>A0AAJ7VZ83</accession>
<proteinExistence type="predicted"/>
<keyword evidence="1" id="KW-0812">Transmembrane</keyword>
<protein>
    <submittedName>
        <fullName evidence="3">Uncharacterized protein LOC107265549</fullName>
    </submittedName>
</protein>